<dbReference type="EMBL" id="JAFREL020000001">
    <property type="protein sequence ID" value="MEO1769620.1"/>
    <property type="molecule type" value="Genomic_DNA"/>
</dbReference>
<dbReference type="PANTHER" id="PTHR47053">
    <property type="entry name" value="MUREIN DD-ENDOPEPTIDASE MEPH-RELATED"/>
    <property type="match status" value="1"/>
</dbReference>
<evidence type="ECO:0000256" key="4">
    <source>
        <dbReference type="ARBA" id="ARBA00022807"/>
    </source>
</evidence>
<name>A0ABV0ELV6_9ENTE</name>
<sequence>MEKLTQLEKEIQERVLQLKDAEQEANFFQLDGWFKTLTSVKEIEAVCKTDDARAKEYTEQVEKITQQQTKLEKKQQEHQAAQKLLEAIIDKQSSSKKQLEQELKENEVLLSRIQEEERQQELAIQNEQETLWEQVVLGQILNTEEEGSEKTQAIILSAKQYLGVPYVWGGTTPNGFDCCGFIQWVFAQNGIGLPRTSQSQQIAAKEVPLAEVQPGDLVFWGRPAHHVGLYIGNDYFIHASQPGDAVKITRISCYPFESAGRIVQ</sequence>
<evidence type="ECO:0000256" key="1">
    <source>
        <dbReference type="ARBA" id="ARBA00007074"/>
    </source>
</evidence>
<dbReference type="InterPro" id="IPR000064">
    <property type="entry name" value="NLP_P60_dom"/>
</dbReference>
<feature type="domain" description="NlpC/P60" evidence="6">
    <location>
        <begin position="148"/>
        <end position="264"/>
    </location>
</feature>
<gene>
    <name evidence="7" type="ORF">JZO67_001571</name>
</gene>
<dbReference type="SUPFAM" id="SSF54001">
    <property type="entry name" value="Cysteine proteinases"/>
    <property type="match status" value="1"/>
</dbReference>
<evidence type="ECO:0000256" key="2">
    <source>
        <dbReference type="ARBA" id="ARBA00022670"/>
    </source>
</evidence>
<evidence type="ECO:0000256" key="3">
    <source>
        <dbReference type="ARBA" id="ARBA00022801"/>
    </source>
</evidence>
<dbReference type="Gene3D" id="3.90.1720.10">
    <property type="entry name" value="endopeptidase domain like (from Nostoc punctiforme)"/>
    <property type="match status" value="1"/>
</dbReference>
<dbReference type="Pfam" id="PF00877">
    <property type="entry name" value="NLPC_P60"/>
    <property type="match status" value="1"/>
</dbReference>
<evidence type="ECO:0000256" key="5">
    <source>
        <dbReference type="SAM" id="Coils"/>
    </source>
</evidence>
<dbReference type="InterPro" id="IPR038765">
    <property type="entry name" value="Papain-like_cys_pep_sf"/>
</dbReference>
<accession>A0ABV0ELV6</accession>
<keyword evidence="4" id="KW-0788">Thiol protease</keyword>
<evidence type="ECO:0000313" key="7">
    <source>
        <dbReference type="EMBL" id="MEO1769620.1"/>
    </source>
</evidence>
<comment type="caution">
    <text evidence="7">The sequence shown here is derived from an EMBL/GenBank/DDBJ whole genome shotgun (WGS) entry which is preliminary data.</text>
</comment>
<evidence type="ECO:0000313" key="8">
    <source>
        <dbReference type="Proteomes" id="UP000664357"/>
    </source>
</evidence>
<dbReference type="InterPro" id="IPR051202">
    <property type="entry name" value="Peptidase_C40"/>
</dbReference>
<keyword evidence="3" id="KW-0378">Hydrolase</keyword>
<organism evidence="7 8">
    <name type="scientific">Candidatus Enterococcus ferrettii</name>
    <dbReference type="NCBI Taxonomy" id="2815324"/>
    <lineage>
        <taxon>Bacteria</taxon>
        <taxon>Bacillati</taxon>
        <taxon>Bacillota</taxon>
        <taxon>Bacilli</taxon>
        <taxon>Lactobacillales</taxon>
        <taxon>Enterococcaceae</taxon>
        <taxon>Enterococcus</taxon>
    </lineage>
</organism>
<protein>
    <submittedName>
        <fullName evidence="7">Peptidoglycan DL-endopeptidase CwlO</fullName>
    </submittedName>
</protein>
<keyword evidence="8" id="KW-1185">Reference proteome</keyword>
<dbReference type="PROSITE" id="PS51935">
    <property type="entry name" value="NLPC_P60"/>
    <property type="match status" value="1"/>
</dbReference>
<evidence type="ECO:0000259" key="6">
    <source>
        <dbReference type="PROSITE" id="PS51935"/>
    </source>
</evidence>
<proteinExistence type="inferred from homology"/>
<keyword evidence="2" id="KW-0645">Protease</keyword>
<dbReference type="PANTHER" id="PTHR47053:SF1">
    <property type="entry name" value="MUREIN DD-ENDOPEPTIDASE MEPH-RELATED"/>
    <property type="match status" value="1"/>
</dbReference>
<keyword evidence="5" id="KW-0175">Coiled coil</keyword>
<feature type="coiled-coil region" evidence="5">
    <location>
        <begin position="54"/>
        <end position="130"/>
    </location>
</feature>
<comment type="similarity">
    <text evidence="1">Belongs to the peptidase C40 family.</text>
</comment>
<dbReference type="RefSeq" id="WP_207700618.1">
    <property type="nucleotide sequence ID" value="NZ_JAFREL020000001.1"/>
</dbReference>
<reference evidence="7 8" key="1">
    <citation type="submission" date="2024-02" db="EMBL/GenBank/DDBJ databases">
        <title>The Genome Sequence of Enterococcus sp. DIV0159.</title>
        <authorList>
            <person name="Earl A."/>
            <person name="Manson A."/>
            <person name="Gilmore M."/>
            <person name="Sanders J."/>
            <person name="Shea T."/>
            <person name="Howe W."/>
            <person name="Livny J."/>
            <person name="Cuomo C."/>
            <person name="Neafsey D."/>
            <person name="Birren B."/>
        </authorList>
    </citation>
    <scope>NUCLEOTIDE SEQUENCE [LARGE SCALE GENOMIC DNA]</scope>
    <source>
        <strain evidence="7 8">665A</strain>
    </source>
</reference>
<dbReference type="Proteomes" id="UP000664357">
    <property type="component" value="Unassembled WGS sequence"/>
</dbReference>